<comment type="caution">
    <text evidence="1">The sequence shown here is derived from an EMBL/GenBank/DDBJ whole genome shotgun (WGS) entry which is preliminary data.</text>
</comment>
<organism evidence="1 2">
    <name type="scientific">Sphingobium rhizovicinum</name>
    <dbReference type="NCBI Taxonomy" id="432308"/>
    <lineage>
        <taxon>Bacteria</taxon>
        <taxon>Pseudomonadati</taxon>
        <taxon>Pseudomonadota</taxon>
        <taxon>Alphaproteobacteria</taxon>
        <taxon>Sphingomonadales</taxon>
        <taxon>Sphingomonadaceae</taxon>
        <taxon>Sphingobium</taxon>
    </lineage>
</organism>
<sequence length="106" mass="11975">MEQYNKTSLETAACLWEAVLNLRDNPITAREDIAVVLEIRAAFEALGTAAVRLVVVGWTDAVEAAWKQQADNYPLCFDWDFVPAWIIDTVDWSDPFTPTLKTRGEE</sequence>
<evidence type="ECO:0000313" key="1">
    <source>
        <dbReference type="EMBL" id="MFC3443852.1"/>
    </source>
</evidence>
<accession>A0ABV7NNE9</accession>
<keyword evidence="2" id="KW-1185">Reference proteome</keyword>
<protein>
    <recommendedName>
        <fullName evidence="3">DUF551 domain-containing protein</fullName>
    </recommendedName>
</protein>
<dbReference type="Proteomes" id="UP001595681">
    <property type="component" value="Unassembled WGS sequence"/>
</dbReference>
<gene>
    <name evidence="1" type="ORF">ACFOKF_22135</name>
</gene>
<proteinExistence type="predicted"/>
<dbReference type="EMBL" id="JBHRVU010000005">
    <property type="protein sequence ID" value="MFC3443852.1"/>
    <property type="molecule type" value="Genomic_DNA"/>
</dbReference>
<evidence type="ECO:0000313" key="2">
    <source>
        <dbReference type="Proteomes" id="UP001595681"/>
    </source>
</evidence>
<evidence type="ECO:0008006" key="3">
    <source>
        <dbReference type="Google" id="ProtNLM"/>
    </source>
</evidence>
<name>A0ABV7NNE9_9SPHN</name>
<reference evidence="2" key="1">
    <citation type="journal article" date="2019" name="Int. J. Syst. Evol. Microbiol.">
        <title>The Global Catalogue of Microorganisms (GCM) 10K type strain sequencing project: providing services to taxonomists for standard genome sequencing and annotation.</title>
        <authorList>
            <consortium name="The Broad Institute Genomics Platform"/>
            <consortium name="The Broad Institute Genome Sequencing Center for Infectious Disease"/>
            <person name="Wu L."/>
            <person name="Ma J."/>
        </authorList>
    </citation>
    <scope>NUCLEOTIDE SEQUENCE [LARGE SCALE GENOMIC DNA]</scope>
    <source>
        <strain evidence="2">CCM 7491</strain>
    </source>
</reference>
<dbReference type="RefSeq" id="WP_380798746.1">
    <property type="nucleotide sequence ID" value="NZ_JBHRVU010000005.1"/>
</dbReference>